<evidence type="ECO:0000313" key="2">
    <source>
        <dbReference type="EMBL" id="KAJ1090178.1"/>
    </source>
</evidence>
<sequence>MRSIYFLACATLALELFLWRARVHQLRAHGKRSARTQPCCALVLRRARVHQGVHGFRFFRVTLVSYTRAQEGASASSIARLPQAPYRVVRSRSSAQVVYFGFTF</sequence>
<keyword evidence="3" id="KW-1185">Reference proteome</keyword>
<dbReference type="Proteomes" id="UP001066276">
    <property type="component" value="Chromosome 11"/>
</dbReference>
<dbReference type="AlphaFoldDB" id="A0AAV7LMP4"/>
<evidence type="ECO:0000256" key="1">
    <source>
        <dbReference type="SAM" id="SignalP"/>
    </source>
</evidence>
<keyword evidence="1" id="KW-0732">Signal</keyword>
<evidence type="ECO:0008006" key="4">
    <source>
        <dbReference type="Google" id="ProtNLM"/>
    </source>
</evidence>
<reference evidence="2" key="1">
    <citation type="journal article" date="2022" name="bioRxiv">
        <title>Sequencing and chromosome-scale assembly of the giantPleurodeles waltlgenome.</title>
        <authorList>
            <person name="Brown T."/>
            <person name="Elewa A."/>
            <person name="Iarovenko S."/>
            <person name="Subramanian E."/>
            <person name="Araus A.J."/>
            <person name="Petzold A."/>
            <person name="Susuki M."/>
            <person name="Suzuki K.-i.T."/>
            <person name="Hayashi T."/>
            <person name="Toyoda A."/>
            <person name="Oliveira C."/>
            <person name="Osipova E."/>
            <person name="Leigh N.D."/>
            <person name="Simon A."/>
            <person name="Yun M.H."/>
        </authorList>
    </citation>
    <scope>NUCLEOTIDE SEQUENCE</scope>
    <source>
        <strain evidence="2">20211129_DDA</strain>
        <tissue evidence="2">Liver</tissue>
    </source>
</reference>
<evidence type="ECO:0000313" key="3">
    <source>
        <dbReference type="Proteomes" id="UP001066276"/>
    </source>
</evidence>
<gene>
    <name evidence="2" type="ORF">NDU88_003313</name>
</gene>
<comment type="caution">
    <text evidence="2">The sequence shown here is derived from an EMBL/GenBank/DDBJ whole genome shotgun (WGS) entry which is preliminary data.</text>
</comment>
<feature type="signal peptide" evidence="1">
    <location>
        <begin position="1"/>
        <end position="28"/>
    </location>
</feature>
<accession>A0AAV7LMP4</accession>
<protein>
    <recommendedName>
        <fullName evidence="4">Secreted protein</fullName>
    </recommendedName>
</protein>
<organism evidence="2 3">
    <name type="scientific">Pleurodeles waltl</name>
    <name type="common">Iberian ribbed newt</name>
    <dbReference type="NCBI Taxonomy" id="8319"/>
    <lineage>
        <taxon>Eukaryota</taxon>
        <taxon>Metazoa</taxon>
        <taxon>Chordata</taxon>
        <taxon>Craniata</taxon>
        <taxon>Vertebrata</taxon>
        <taxon>Euteleostomi</taxon>
        <taxon>Amphibia</taxon>
        <taxon>Batrachia</taxon>
        <taxon>Caudata</taxon>
        <taxon>Salamandroidea</taxon>
        <taxon>Salamandridae</taxon>
        <taxon>Pleurodelinae</taxon>
        <taxon>Pleurodeles</taxon>
    </lineage>
</organism>
<feature type="chain" id="PRO_5043944659" description="Secreted protein" evidence="1">
    <location>
        <begin position="29"/>
        <end position="104"/>
    </location>
</feature>
<proteinExistence type="predicted"/>
<name>A0AAV7LMP4_PLEWA</name>
<dbReference type="EMBL" id="JANPWB010000015">
    <property type="protein sequence ID" value="KAJ1090178.1"/>
    <property type="molecule type" value="Genomic_DNA"/>
</dbReference>